<evidence type="ECO:0000313" key="1">
    <source>
        <dbReference type="EMBL" id="KFZ32234.1"/>
    </source>
</evidence>
<sequence length="64" mass="7519">MLPHIENNNFLIIDTVVEFINKSEGLTSLDDIFMRIVSWYKVVSKELSKNNDAEPIVNFMRYLI</sequence>
<gene>
    <name evidence="1" type="ORF">JS44_14270</name>
</gene>
<name>A0A094J2F9_9BACL</name>
<protein>
    <submittedName>
        <fullName evidence="1">Uncharacterized protein</fullName>
    </submittedName>
</protein>
<dbReference type="AlphaFoldDB" id="A0A094J2F9"/>
<reference evidence="1" key="1">
    <citation type="submission" date="2014-08" db="EMBL/GenBank/DDBJ databases">
        <title>Fullgenome sequencing of Anoxybacillus sp.25 isolate from Garga hot-spring Russia.</title>
        <authorList>
            <person name="Rozanov A.S."/>
            <person name="Kotenko A.V."/>
            <person name="Malup T.K."/>
            <person name="Peltek S.E."/>
        </authorList>
    </citation>
    <scope>NUCLEOTIDE SEQUENCE [LARGE SCALE GENOMIC DNA]</scope>
    <source>
        <strain evidence="1">25</strain>
    </source>
</reference>
<proteinExistence type="predicted"/>
<dbReference type="EMBL" id="JPZO01000116">
    <property type="protein sequence ID" value="KFZ32234.1"/>
    <property type="molecule type" value="Genomic_DNA"/>
</dbReference>
<organism evidence="1">
    <name type="scientific">Anoxybacillus flavithermus</name>
    <dbReference type="NCBI Taxonomy" id="33934"/>
    <lineage>
        <taxon>Bacteria</taxon>
        <taxon>Bacillati</taxon>
        <taxon>Bacillota</taxon>
        <taxon>Bacilli</taxon>
        <taxon>Bacillales</taxon>
        <taxon>Anoxybacillaceae</taxon>
        <taxon>Anoxybacillus</taxon>
    </lineage>
</organism>
<comment type="caution">
    <text evidence="1">The sequence shown here is derived from an EMBL/GenBank/DDBJ whole genome shotgun (WGS) entry which is preliminary data.</text>
</comment>
<accession>A0A094J2F9</accession>